<proteinExistence type="predicted"/>
<keyword evidence="2" id="KW-1185">Reference proteome</keyword>
<name>A0A9P1NRB1_9PROT</name>
<dbReference type="Pfam" id="PF10934">
    <property type="entry name" value="Sheath_initiator"/>
    <property type="match status" value="1"/>
</dbReference>
<dbReference type="AlphaFoldDB" id="A0A9P1NRB1"/>
<evidence type="ECO:0000313" key="2">
    <source>
        <dbReference type="Proteomes" id="UP000007319"/>
    </source>
</evidence>
<dbReference type="InterPro" id="IPR020288">
    <property type="entry name" value="Sheath_initiator"/>
</dbReference>
<accession>A0A9P1NRB1</accession>
<dbReference type="Proteomes" id="UP000007319">
    <property type="component" value="Plasmid AZOBR_p3"/>
</dbReference>
<dbReference type="EMBL" id="HE577330">
    <property type="protein sequence ID" value="CCD02867.1"/>
    <property type="molecule type" value="Genomic_DNA"/>
</dbReference>
<geneLocation type="plasmid" evidence="1 2">
    <name>AZOBR_p3</name>
</geneLocation>
<reference evidence="1 2" key="1">
    <citation type="journal article" date="2011" name="PLoS Genet.">
        <title>Azospirillum genomes reveal transition of bacteria from aquatic to terrestrial environments.</title>
        <authorList>
            <person name="Wisniewski-Dye F."/>
            <person name="Borziak K."/>
            <person name="Khalsa-Moyers G."/>
            <person name="Alexandre G."/>
            <person name="Sukharnikov L.O."/>
            <person name="Wuichet K."/>
            <person name="Hurst G.B."/>
            <person name="McDonald W.H."/>
            <person name="Robertson J.S."/>
            <person name="Barbe V."/>
            <person name="Calteau A."/>
            <person name="Rouy Z."/>
            <person name="Mangenot S."/>
            <person name="Prigent-Combaret C."/>
            <person name="Normand P."/>
            <person name="Boyer M."/>
            <person name="Siguier P."/>
            <person name="Dessaux Y."/>
            <person name="Elmerich C."/>
            <person name="Condemine G."/>
            <person name="Krishnen G."/>
            <person name="Kennedy I."/>
            <person name="Paterson A.H."/>
            <person name="Gonzalez V."/>
            <person name="Mavingui P."/>
            <person name="Zhulin I.B."/>
        </authorList>
    </citation>
    <scope>NUCLEOTIDE SEQUENCE [LARGE SCALE GENOMIC DNA]</scope>
    <source>
        <strain evidence="1 2">Sp245</strain>
    </source>
</reference>
<sequence length="123" mass="13034">MRYRALTGAGDSTFCSGATAFHVDNAAAVAQAIRTRLLLLTGEWFLDVTEGTPYSTEILGTGTVPTYDAAIRTRILETAGVTELVAYSSDLNRATRALSVDATVATIYGQTAIDITLSTVTPR</sequence>
<evidence type="ECO:0008006" key="3">
    <source>
        <dbReference type="Google" id="ProtNLM"/>
    </source>
</evidence>
<keyword evidence="1" id="KW-0614">Plasmid</keyword>
<protein>
    <recommendedName>
        <fullName evidence="3">Bacteriophage protein</fullName>
    </recommendedName>
</protein>
<gene>
    <name evidence="1" type="ORF">AZOBR_p340105</name>
</gene>
<dbReference type="RefSeq" id="WP_014199379.1">
    <property type="nucleotide sequence ID" value="NC_016595.1"/>
</dbReference>
<evidence type="ECO:0000313" key="1">
    <source>
        <dbReference type="EMBL" id="CCD02867.1"/>
    </source>
</evidence>
<organism evidence="1 2">
    <name type="scientific">Azospirillum baldaniorum</name>
    <dbReference type="NCBI Taxonomy" id="1064539"/>
    <lineage>
        <taxon>Bacteria</taxon>
        <taxon>Pseudomonadati</taxon>
        <taxon>Pseudomonadota</taxon>
        <taxon>Alphaproteobacteria</taxon>
        <taxon>Rhodospirillales</taxon>
        <taxon>Azospirillaceae</taxon>
        <taxon>Azospirillum</taxon>
    </lineage>
</organism>
<dbReference type="KEGG" id="abs:AZOBR_p340105"/>